<keyword evidence="2" id="KW-1185">Reference proteome</keyword>
<sequence>MEGGPDKEMQWRLQLRAEVQVAQAAGIRSRRRLQGHLHGLVPLPILLRLQVSQPHQAVTPISKPQIIFCSIERDKEKKKRLPHLSGQVIKCYRFLVLVTLAKNGHLSQVLDLATTMWLNQAEERLKIEC</sequence>
<name>A0AAV4RFP1_CAEEX</name>
<organism evidence="1 2">
    <name type="scientific">Caerostris extrusa</name>
    <name type="common">Bark spider</name>
    <name type="synonym">Caerostris bankana</name>
    <dbReference type="NCBI Taxonomy" id="172846"/>
    <lineage>
        <taxon>Eukaryota</taxon>
        <taxon>Metazoa</taxon>
        <taxon>Ecdysozoa</taxon>
        <taxon>Arthropoda</taxon>
        <taxon>Chelicerata</taxon>
        <taxon>Arachnida</taxon>
        <taxon>Araneae</taxon>
        <taxon>Araneomorphae</taxon>
        <taxon>Entelegynae</taxon>
        <taxon>Araneoidea</taxon>
        <taxon>Araneidae</taxon>
        <taxon>Caerostris</taxon>
    </lineage>
</organism>
<proteinExistence type="predicted"/>
<dbReference type="EMBL" id="BPLR01007695">
    <property type="protein sequence ID" value="GIY18927.1"/>
    <property type="molecule type" value="Genomic_DNA"/>
</dbReference>
<accession>A0AAV4RFP1</accession>
<reference evidence="1 2" key="1">
    <citation type="submission" date="2021-06" db="EMBL/GenBank/DDBJ databases">
        <title>Caerostris extrusa draft genome.</title>
        <authorList>
            <person name="Kono N."/>
            <person name="Arakawa K."/>
        </authorList>
    </citation>
    <scope>NUCLEOTIDE SEQUENCE [LARGE SCALE GENOMIC DNA]</scope>
</reference>
<protein>
    <submittedName>
        <fullName evidence="1">Uncharacterized protein</fullName>
    </submittedName>
</protein>
<dbReference type="Proteomes" id="UP001054945">
    <property type="component" value="Unassembled WGS sequence"/>
</dbReference>
<gene>
    <name evidence="1" type="ORF">CEXT_797211</name>
</gene>
<evidence type="ECO:0000313" key="2">
    <source>
        <dbReference type="Proteomes" id="UP001054945"/>
    </source>
</evidence>
<evidence type="ECO:0000313" key="1">
    <source>
        <dbReference type="EMBL" id="GIY18927.1"/>
    </source>
</evidence>
<dbReference type="AlphaFoldDB" id="A0AAV4RFP1"/>
<comment type="caution">
    <text evidence="1">The sequence shown here is derived from an EMBL/GenBank/DDBJ whole genome shotgun (WGS) entry which is preliminary data.</text>
</comment>